<evidence type="ECO:0000313" key="6">
    <source>
        <dbReference type="EMBL" id="EIE20730.1"/>
    </source>
</evidence>
<dbReference type="GO" id="GO:0005634">
    <property type="term" value="C:nucleus"/>
    <property type="evidence" value="ECO:0007669"/>
    <property type="project" value="UniProtKB-SubCell"/>
</dbReference>
<evidence type="ECO:0000256" key="2">
    <source>
        <dbReference type="ARBA" id="ARBA00023015"/>
    </source>
</evidence>
<dbReference type="AlphaFoldDB" id="I0YQR1"/>
<evidence type="ECO:0000256" key="3">
    <source>
        <dbReference type="ARBA" id="ARBA00023163"/>
    </source>
</evidence>
<dbReference type="KEGG" id="csl:COCSUDRAFT_57294"/>
<sequence length="315" mass="34436">MAPAHPPENWGTPLGRSRSQGWTRAERLDDALPERYSDYEEIFLKGIFPWTHDIEPVGNPVSSRALFQKDPRPVSVVLEAQLTSPKTPLPEVQHWDVLGGPTLDIDNTYYLLALMSHTPTHLPVNYSPAPPSAPVQAAAAALQTFPSSHWSFPQPAPSVTLPPAAQLKAHGPTTPAYAMTAGAKGPGIMKPRAPRKKAAEKLTAASKGVAKKSNFKGVTWHSYNRRWRSSLPIGNNSSPHIRYASTELEAARDYDELVIAIKGPEEFTNFQRDTYPVRHPEPPWKIPLSLSKPLATVVAVILSVLVAAAAAVFVY</sequence>
<keyword evidence="5" id="KW-1133">Transmembrane helix</keyword>
<dbReference type="InterPro" id="IPR016177">
    <property type="entry name" value="DNA-bd_dom_sf"/>
</dbReference>
<keyword evidence="2" id="KW-0805">Transcription regulation</keyword>
<evidence type="ECO:0000256" key="4">
    <source>
        <dbReference type="SAM" id="MobiDB-lite"/>
    </source>
</evidence>
<gene>
    <name evidence="6" type="ORF">COCSUDRAFT_57294</name>
</gene>
<dbReference type="RefSeq" id="XP_005645274.1">
    <property type="nucleotide sequence ID" value="XM_005645217.1"/>
</dbReference>
<dbReference type="InterPro" id="IPR036955">
    <property type="entry name" value="AP2/ERF_dom_sf"/>
</dbReference>
<keyword evidence="5" id="KW-0812">Transmembrane</keyword>
<name>I0YQR1_COCSC</name>
<feature type="transmembrane region" description="Helical" evidence="5">
    <location>
        <begin position="294"/>
        <end position="314"/>
    </location>
</feature>
<keyword evidence="7" id="KW-1185">Reference proteome</keyword>
<feature type="region of interest" description="Disordered" evidence="4">
    <location>
        <begin position="1"/>
        <end position="22"/>
    </location>
</feature>
<dbReference type="SUPFAM" id="SSF54171">
    <property type="entry name" value="DNA-binding domain"/>
    <property type="match status" value="1"/>
</dbReference>
<organism evidence="6 7">
    <name type="scientific">Coccomyxa subellipsoidea (strain C-169)</name>
    <name type="common">Green microalga</name>
    <dbReference type="NCBI Taxonomy" id="574566"/>
    <lineage>
        <taxon>Eukaryota</taxon>
        <taxon>Viridiplantae</taxon>
        <taxon>Chlorophyta</taxon>
        <taxon>core chlorophytes</taxon>
        <taxon>Trebouxiophyceae</taxon>
        <taxon>Trebouxiophyceae incertae sedis</taxon>
        <taxon>Coccomyxaceae</taxon>
        <taxon>Coccomyxa</taxon>
        <taxon>Coccomyxa subellipsoidea</taxon>
    </lineage>
</organism>
<dbReference type="Proteomes" id="UP000007264">
    <property type="component" value="Unassembled WGS sequence"/>
</dbReference>
<keyword evidence="5" id="KW-0472">Membrane</keyword>
<comment type="caution">
    <text evidence="6">The sequence shown here is derived from an EMBL/GenBank/DDBJ whole genome shotgun (WGS) entry which is preliminary data.</text>
</comment>
<evidence type="ECO:0000256" key="1">
    <source>
        <dbReference type="ARBA" id="ARBA00004123"/>
    </source>
</evidence>
<evidence type="ECO:0000313" key="7">
    <source>
        <dbReference type="Proteomes" id="UP000007264"/>
    </source>
</evidence>
<evidence type="ECO:0000256" key="5">
    <source>
        <dbReference type="SAM" id="Phobius"/>
    </source>
</evidence>
<accession>I0YQR1</accession>
<dbReference type="GeneID" id="17038709"/>
<comment type="subcellular location">
    <subcellularLocation>
        <location evidence="1">Nucleus</location>
    </subcellularLocation>
</comment>
<proteinExistence type="predicted"/>
<keyword evidence="3" id="KW-0804">Transcription</keyword>
<reference evidence="6 7" key="1">
    <citation type="journal article" date="2012" name="Genome Biol.">
        <title>The genome of the polar eukaryotic microalga coccomyxa subellipsoidea reveals traits of cold adaptation.</title>
        <authorList>
            <person name="Blanc G."/>
            <person name="Agarkova I."/>
            <person name="Grimwood J."/>
            <person name="Kuo A."/>
            <person name="Brueggeman A."/>
            <person name="Dunigan D."/>
            <person name="Gurnon J."/>
            <person name="Ladunga I."/>
            <person name="Lindquist E."/>
            <person name="Lucas S."/>
            <person name="Pangilinan J."/>
            <person name="Proschold T."/>
            <person name="Salamov A."/>
            <person name="Schmutz J."/>
            <person name="Weeks D."/>
            <person name="Yamada T."/>
            <person name="Claverie J.M."/>
            <person name="Grigoriev I."/>
            <person name="Van Etten J."/>
            <person name="Lomsadze A."/>
            <person name="Borodovsky M."/>
        </authorList>
    </citation>
    <scope>NUCLEOTIDE SEQUENCE [LARGE SCALE GENOMIC DNA]</scope>
    <source>
        <strain evidence="6 7">C-169</strain>
    </source>
</reference>
<evidence type="ECO:0008006" key="8">
    <source>
        <dbReference type="Google" id="ProtNLM"/>
    </source>
</evidence>
<dbReference type="Gene3D" id="3.30.730.10">
    <property type="entry name" value="AP2/ERF domain"/>
    <property type="match status" value="1"/>
</dbReference>
<protein>
    <recommendedName>
        <fullName evidence="8">AP2/ERF domain-containing protein</fullName>
    </recommendedName>
</protein>
<dbReference type="EMBL" id="AGSI01000014">
    <property type="protein sequence ID" value="EIE20730.1"/>
    <property type="molecule type" value="Genomic_DNA"/>
</dbReference>
<dbReference type="GO" id="GO:0003700">
    <property type="term" value="F:DNA-binding transcription factor activity"/>
    <property type="evidence" value="ECO:0007669"/>
    <property type="project" value="InterPro"/>
</dbReference>
<dbReference type="GO" id="GO:0003677">
    <property type="term" value="F:DNA binding"/>
    <property type="evidence" value="ECO:0007669"/>
    <property type="project" value="InterPro"/>
</dbReference>